<name>A0A2P2Q1D1_RHIMU</name>
<sequence length="54" mass="6408">MSAMEVNIIRPFAGRTLEAFYKHENGQLMSDTDRSHDRQLQLPNDRPKRNLRPR</sequence>
<reference evidence="2" key="1">
    <citation type="submission" date="2018-02" db="EMBL/GenBank/DDBJ databases">
        <title>Rhizophora mucronata_Transcriptome.</title>
        <authorList>
            <person name="Meera S.P."/>
            <person name="Sreeshan A."/>
            <person name="Augustine A."/>
        </authorList>
    </citation>
    <scope>NUCLEOTIDE SEQUENCE</scope>
    <source>
        <tissue evidence="2">Leaf</tissue>
    </source>
</reference>
<evidence type="ECO:0000256" key="1">
    <source>
        <dbReference type="SAM" id="MobiDB-lite"/>
    </source>
</evidence>
<proteinExistence type="predicted"/>
<feature type="region of interest" description="Disordered" evidence="1">
    <location>
        <begin position="28"/>
        <end position="54"/>
    </location>
</feature>
<accession>A0A2P2Q1D1</accession>
<dbReference type="AlphaFoldDB" id="A0A2P2Q1D1"/>
<protein>
    <submittedName>
        <fullName evidence="2">Uncharacterized protein</fullName>
    </submittedName>
</protein>
<feature type="compositionally biased region" description="Basic and acidic residues" evidence="1">
    <location>
        <begin position="28"/>
        <end position="39"/>
    </location>
</feature>
<evidence type="ECO:0000313" key="2">
    <source>
        <dbReference type="EMBL" id="MBX60777.1"/>
    </source>
</evidence>
<dbReference type="EMBL" id="GGEC01080293">
    <property type="protein sequence ID" value="MBX60777.1"/>
    <property type="molecule type" value="Transcribed_RNA"/>
</dbReference>
<organism evidence="2">
    <name type="scientific">Rhizophora mucronata</name>
    <name type="common">Asiatic mangrove</name>
    <dbReference type="NCBI Taxonomy" id="61149"/>
    <lineage>
        <taxon>Eukaryota</taxon>
        <taxon>Viridiplantae</taxon>
        <taxon>Streptophyta</taxon>
        <taxon>Embryophyta</taxon>
        <taxon>Tracheophyta</taxon>
        <taxon>Spermatophyta</taxon>
        <taxon>Magnoliopsida</taxon>
        <taxon>eudicotyledons</taxon>
        <taxon>Gunneridae</taxon>
        <taxon>Pentapetalae</taxon>
        <taxon>rosids</taxon>
        <taxon>fabids</taxon>
        <taxon>Malpighiales</taxon>
        <taxon>Rhizophoraceae</taxon>
        <taxon>Rhizophora</taxon>
    </lineage>
</organism>